<dbReference type="EMBL" id="VSRR010000521">
    <property type="protein sequence ID" value="MPC16627.1"/>
    <property type="molecule type" value="Genomic_DNA"/>
</dbReference>
<protein>
    <submittedName>
        <fullName evidence="2">Uncharacterized protein</fullName>
    </submittedName>
</protein>
<feature type="compositionally biased region" description="Basic and acidic residues" evidence="1">
    <location>
        <begin position="98"/>
        <end position="108"/>
    </location>
</feature>
<feature type="region of interest" description="Disordered" evidence="1">
    <location>
        <begin position="319"/>
        <end position="416"/>
    </location>
</feature>
<accession>A0A5B7D5U4</accession>
<feature type="region of interest" description="Disordered" evidence="1">
    <location>
        <begin position="180"/>
        <end position="230"/>
    </location>
</feature>
<organism evidence="2 3">
    <name type="scientific">Portunus trituberculatus</name>
    <name type="common">Swimming crab</name>
    <name type="synonym">Neptunus trituberculatus</name>
    <dbReference type="NCBI Taxonomy" id="210409"/>
    <lineage>
        <taxon>Eukaryota</taxon>
        <taxon>Metazoa</taxon>
        <taxon>Ecdysozoa</taxon>
        <taxon>Arthropoda</taxon>
        <taxon>Crustacea</taxon>
        <taxon>Multicrustacea</taxon>
        <taxon>Malacostraca</taxon>
        <taxon>Eumalacostraca</taxon>
        <taxon>Eucarida</taxon>
        <taxon>Decapoda</taxon>
        <taxon>Pleocyemata</taxon>
        <taxon>Brachyura</taxon>
        <taxon>Eubrachyura</taxon>
        <taxon>Portunoidea</taxon>
        <taxon>Portunidae</taxon>
        <taxon>Portuninae</taxon>
        <taxon>Portunus</taxon>
    </lineage>
</organism>
<comment type="caution">
    <text evidence="2">The sequence shown here is derived from an EMBL/GenBank/DDBJ whole genome shotgun (WGS) entry which is preliminary data.</text>
</comment>
<dbReference type="OrthoDB" id="10518728at2759"/>
<name>A0A5B7D5U4_PORTR</name>
<dbReference type="AlphaFoldDB" id="A0A5B7D5U4"/>
<dbReference type="Proteomes" id="UP000324222">
    <property type="component" value="Unassembled WGS sequence"/>
</dbReference>
<evidence type="ECO:0000313" key="2">
    <source>
        <dbReference type="EMBL" id="MPC16627.1"/>
    </source>
</evidence>
<reference evidence="2 3" key="1">
    <citation type="submission" date="2019-05" db="EMBL/GenBank/DDBJ databases">
        <title>Another draft genome of Portunus trituberculatus and its Hox gene families provides insights of decapod evolution.</title>
        <authorList>
            <person name="Jeong J.-H."/>
            <person name="Song I."/>
            <person name="Kim S."/>
            <person name="Choi T."/>
            <person name="Kim D."/>
            <person name="Ryu S."/>
            <person name="Kim W."/>
        </authorList>
    </citation>
    <scope>NUCLEOTIDE SEQUENCE [LARGE SCALE GENOMIC DNA]</scope>
    <source>
        <tissue evidence="2">Muscle</tissue>
    </source>
</reference>
<feature type="compositionally biased region" description="Basic residues" evidence="1">
    <location>
        <begin position="194"/>
        <end position="215"/>
    </location>
</feature>
<evidence type="ECO:0000256" key="1">
    <source>
        <dbReference type="SAM" id="MobiDB-lite"/>
    </source>
</evidence>
<feature type="compositionally biased region" description="Low complexity" evidence="1">
    <location>
        <begin position="341"/>
        <end position="350"/>
    </location>
</feature>
<feature type="compositionally biased region" description="Basic and acidic residues" evidence="1">
    <location>
        <begin position="216"/>
        <end position="226"/>
    </location>
</feature>
<sequence length="461" mass="48637">MLTTESSSALPAIQTVDGSLGAASCALCRRDAAGVSRSRIQLVQEAPAGCRLESPVGCGGAAGSPGAAGRARREEDSAAQGASGRRTCTQAGSLPQAEPHKKSQRKVDRGAFPLLNVRGLEQGGQGSVQSLAAPRSCKHISVVRQWDSISVLYGVEYLAVRKKVHERLLCILRARRERRQRREAMEGVGSGAGRPRRHSHRRKRRKRKGKGKHGGKKEGKARRGQEEVEVAVEGGVAAAKERRVDSGQAGSDALRAAETYSRECRELEDLDHGDDACLDQEAGAAEVGPIAEYGAPKNGKETTEVFECVQNGVGTCDRSLSGGSGDSHPSKSLSYHKVTSSEKSSSRASSILQTRVTPPVKDLSPCTAAPKPSPNLLPSATSSSGSSSTSSSTSASATTSSASSLTVTSASVKSRGGLSASFKTVAYTSDDESASERRRSALYCCPCFVTLRRKAKKSRRR</sequence>
<keyword evidence="3" id="KW-1185">Reference proteome</keyword>
<proteinExistence type="predicted"/>
<feature type="compositionally biased region" description="Low complexity" evidence="1">
    <location>
        <begin position="379"/>
        <end position="411"/>
    </location>
</feature>
<feature type="region of interest" description="Disordered" evidence="1">
    <location>
        <begin position="61"/>
        <end position="108"/>
    </location>
</feature>
<evidence type="ECO:0000313" key="3">
    <source>
        <dbReference type="Proteomes" id="UP000324222"/>
    </source>
</evidence>
<gene>
    <name evidence="2" type="ORF">E2C01_009458</name>
</gene>